<reference evidence="4 5" key="1">
    <citation type="submission" date="2018-10" db="EMBL/GenBank/DDBJ databases">
        <title>Falsibacillus sp. genome draft.</title>
        <authorList>
            <person name="Shi S."/>
        </authorList>
    </citation>
    <scope>NUCLEOTIDE SEQUENCE [LARGE SCALE GENOMIC DNA]</scope>
    <source>
        <strain evidence="4 5">GY 10110</strain>
    </source>
</reference>
<keyword evidence="5" id="KW-1185">Reference proteome</keyword>
<feature type="domain" description="Methyltransferase" evidence="3">
    <location>
        <begin position="46"/>
        <end position="141"/>
    </location>
</feature>
<dbReference type="SUPFAM" id="SSF53335">
    <property type="entry name" value="S-adenosyl-L-methionine-dependent methyltransferases"/>
    <property type="match status" value="1"/>
</dbReference>
<evidence type="ECO:0000259" key="3">
    <source>
        <dbReference type="Pfam" id="PF13649"/>
    </source>
</evidence>
<organism evidence="4 5">
    <name type="scientific">Falsibacillus albus</name>
    <dbReference type="NCBI Taxonomy" id="2478915"/>
    <lineage>
        <taxon>Bacteria</taxon>
        <taxon>Bacillati</taxon>
        <taxon>Bacillota</taxon>
        <taxon>Bacilli</taxon>
        <taxon>Bacillales</taxon>
        <taxon>Bacillaceae</taxon>
        <taxon>Falsibacillus</taxon>
    </lineage>
</organism>
<evidence type="ECO:0000256" key="2">
    <source>
        <dbReference type="ARBA" id="ARBA00022679"/>
    </source>
</evidence>
<dbReference type="PANTHER" id="PTHR43861">
    <property type="entry name" value="TRANS-ACONITATE 2-METHYLTRANSFERASE-RELATED"/>
    <property type="match status" value="1"/>
</dbReference>
<dbReference type="OrthoDB" id="9811589at2"/>
<keyword evidence="2 4" id="KW-0808">Transferase</keyword>
<dbReference type="InterPro" id="IPR029063">
    <property type="entry name" value="SAM-dependent_MTases_sf"/>
</dbReference>
<dbReference type="CDD" id="cd02440">
    <property type="entry name" value="AdoMet_MTases"/>
    <property type="match status" value="1"/>
</dbReference>
<protein>
    <submittedName>
        <fullName evidence="4">Class I SAM-dependent methyltransferase</fullName>
    </submittedName>
</protein>
<evidence type="ECO:0000313" key="4">
    <source>
        <dbReference type="EMBL" id="RLQ93610.1"/>
    </source>
</evidence>
<keyword evidence="1 4" id="KW-0489">Methyltransferase</keyword>
<accession>A0A3L7JSZ2</accession>
<comment type="caution">
    <text evidence="4">The sequence shown here is derived from an EMBL/GenBank/DDBJ whole genome shotgun (WGS) entry which is preliminary data.</text>
</comment>
<dbReference type="InterPro" id="IPR041698">
    <property type="entry name" value="Methyltransf_25"/>
</dbReference>
<dbReference type="Proteomes" id="UP000276770">
    <property type="component" value="Unassembled WGS sequence"/>
</dbReference>
<dbReference type="Gene3D" id="3.40.50.150">
    <property type="entry name" value="Vaccinia Virus protein VP39"/>
    <property type="match status" value="1"/>
</dbReference>
<dbReference type="EMBL" id="RCVZ01000013">
    <property type="protein sequence ID" value="RLQ93610.1"/>
    <property type="molecule type" value="Genomic_DNA"/>
</dbReference>
<name>A0A3L7JSZ2_9BACI</name>
<dbReference type="Pfam" id="PF13649">
    <property type="entry name" value="Methyltransf_25"/>
    <property type="match status" value="1"/>
</dbReference>
<dbReference type="RefSeq" id="WP_121681780.1">
    <property type="nucleotide sequence ID" value="NZ_RCVZ01000013.1"/>
</dbReference>
<evidence type="ECO:0000313" key="5">
    <source>
        <dbReference type="Proteomes" id="UP000276770"/>
    </source>
</evidence>
<dbReference type="AlphaFoldDB" id="A0A3L7JSZ2"/>
<dbReference type="Gene3D" id="2.20.25.110">
    <property type="entry name" value="S-adenosyl-L-methionine-dependent methyltransferases"/>
    <property type="match status" value="1"/>
</dbReference>
<dbReference type="PANTHER" id="PTHR43861:SF1">
    <property type="entry name" value="TRANS-ACONITATE 2-METHYLTRANSFERASE"/>
    <property type="match status" value="1"/>
</dbReference>
<sequence length="259" mass="30288">MNVNRKIFEDNMEKYKDPAMYDLQYENYLKDLSLLLEWARKSGGTVVDLACGTGRITIPIAQQGVKIVGVDLNKGMLERAKQKSEQKRLDITWLHQDCSDFNLGFTSPFMYMTGNSFQHFLTNESQDNLLQSIYNQLTTGGIFIFGTRFPIFSDLISTETLEKNYYDGLNRQVSEYYIEKYEPLEQILHSTSVRKIYNSNKEIIQEESDSISLRYVFPKEMDRILLKNGFKVINKYGTWDKKKLTDESSEMIYVCQKRQ</sequence>
<dbReference type="GO" id="GO:0032259">
    <property type="term" value="P:methylation"/>
    <property type="evidence" value="ECO:0007669"/>
    <property type="project" value="UniProtKB-KW"/>
</dbReference>
<dbReference type="GO" id="GO:0008168">
    <property type="term" value="F:methyltransferase activity"/>
    <property type="evidence" value="ECO:0007669"/>
    <property type="project" value="UniProtKB-KW"/>
</dbReference>
<proteinExistence type="predicted"/>
<evidence type="ECO:0000256" key="1">
    <source>
        <dbReference type="ARBA" id="ARBA00022603"/>
    </source>
</evidence>
<gene>
    <name evidence="4" type="ORF">D9X91_16635</name>
</gene>